<evidence type="ECO:0000256" key="4">
    <source>
        <dbReference type="ARBA" id="ARBA00023125"/>
    </source>
</evidence>
<dbReference type="AlphaFoldDB" id="A0A6J1BX46"/>
<dbReference type="GO" id="GO:0005634">
    <property type="term" value="C:nucleus"/>
    <property type="evidence" value="ECO:0007669"/>
    <property type="project" value="UniProtKB-SubCell"/>
</dbReference>
<keyword evidence="4" id="KW-0238">DNA-binding</keyword>
<keyword evidence="2" id="KW-0677">Repeat</keyword>
<comment type="subcellular location">
    <subcellularLocation>
        <location evidence="1">Nucleus</location>
    </subcellularLocation>
</comment>
<feature type="domain" description="Myb-like" evidence="6">
    <location>
        <begin position="227"/>
        <end position="278"/>
    </location>
</feature>
<dbReference type="GO" id="GO:0000981">
    <property type="term" value="F:DNA-binding transcription factor activity, RNA polymerase II-specific"/>
    <property type="evidence" value="ECO:0007669"/>
    <property type="project" value="TreeGrafter"/>
</dbReference>
<accession>A0A6J1BX46</accession>
<keyword evidence="5" id="KW-0539">Nucleus</keyword>
<feature type="domain" description="Myb-like" evidence="6">
    <location>
        <begin position="279"/>
        <end position="329"/>
    </location>
</feature>
<evidence type="ECO:0000256" key="3">
    <source>
        <dbReference type="ARBA" id="ARBA00023015"/>
    </source>
</evidence>
<evidence type="ECO:0000259" key="7">
    <source>
        <dbReference type="PROSITE" id="PS51294"/>
    </source>
</evidence>
<keyword evidence="3" id="KW-0805">Transcription regulation</keyword>
<dbReference type="SMART" id="SM00717">
    <property type="entry name" value="SANT"/>
    <property type="match status" value="2"/>
</dbReference>
<dbReference type="FunFam" id="1.10.10.60:FF:000381">
    <property type="entry name" value="Transcription factor MYB119"/>
    <property type="match status" value="1"/>
</dbReference>
<organism evidence="8 9">
    <name type="scientific">Momordica charantia</name>
    <name type="common">Bitter gourd</name>
    <name type="synonym">Balsam pear</name>
    <dbReference type="NCBI Taxonomy" id="3673"/>
    <lineage>
        <taxon>Eukaryota</taxon>
        <taxon>Viridiplantae</taxon>
        <taxon>Streptophyta</taxon>
        <taxon>Embryophyta</taxon>
        <taxon>Tracheophyta</taxon>
        <taxon>Spermatophyta</taxon>
        <taxon>Magnoliopsida</taxon>
        <taxon>eudicotyledons</taxon>
        <taxon>Gunneridae</taxon>
        <taxon>Pentapetalae</taxon>
        <taxon>rosids</taxon>
        <taxon>fabids</taxon>
        <taxon>Cucurbitales</taxon>
        <taxon>Cucurbitaceae</taxon>
        <taxon>Momordiceae</taxon>
        <taxon>Momordica</taxon>
    </lineage>
</organism>
<dbReference type="RefSeq" id="XP_022134100.1">
    <property type="nucleotide sequence ID" value="XM_022278408.1"/>
</dbReference>
<dbReference type="Pfam" id="PF13921">
    <property type="entry name" value="Myb_DNA-bind_6"/>
    <property type="match status" value="1"/>
</dbReference>
<protein>
    <submittedName>
        <fullName evidence="9">Transcription factor MYB118-like</fullName>
    </submittedName>
</protein>
<dbReference type="PROSITE" id="PS50090">
    <property type="entry name" value="MYB_LIKE"/>
    <property type="match status" value="2"/>
</dbReference>
<dbReference type="OrthoDB" id="2143914at2759"/>
<name>A0A6J1BX46_MOMCH</name>
<dbReference type="InterPro" id="IPR017930">
    <property type="entry name" value="Myb_dom"/>
</dbReference>
<feature type="domain" description="HTH myb-type" evidence="7">
    <location>
        <begin position="227"/>
        <end position="282"/>
    </location>
</feature>
<dbReference type="GeneID" id="111006456"/>
<keyword evidence="8" id="KW-1185">Reference proteome</keyword>
<evidence type="ECO:0000256" key="5">
    <source>
        <dbReference type="ARBA" id="ARBA00023242"/>
    </source>
</evidence>
<dbReference type="SUPFAM" id="SSF46689">
    <property type="entry name" value="Homeodomain-like"/>
    <property type="match status" value="1"/>
</dbReference>
<evidence type="ECO:0000256" key="2">
    <source>
        <dbReference type="ARBA" id="ARBA00022737"/>
    </source>
</evidence>
<dbReference type="FunFam" id="1.10.10.60:FF:000010">
    <property type="entry name" value="Transcriptional activator Myb isoform A"/>
    <property type="match status" value="1"/>
</dbReference>
<proteinExistence type="predicted"/>
<dbReference type="PANTHER" id="PTHR45614:SF273">
    <property type="entry name" value="MYB DOMAIN PROTEIN 100-RELATED"/>
    <property type="match status" value="1"/>
</dbReference>
<dbReference type="GO" id="GO:0000978">
    <property type="term" value="F:RNA polymerase II cis-regulatory region sequence-specific DNA binding"/>
    <property type="evidence" value="ECO:0007669"/>
    <property type="project" value="TreeGrafter"/>
</dbReference>
<feature type="domain" description="HTH myb-type" evidence="7">
    <location>
        <begin position="283"/>
        <end position="333"/>
    </location>
</feature>
<reference evidence="9" key="1">
    <citation type="submission" date="2025-08" db="UniProtKB">
        <authorList>
            <consortium name="RefSeq"/>
        </authorList>
    </citation>
    <scope>IDENTIFICATION</scope>
    <source>
        <strain evidence="9">OHB3-1</strain>
    </source>
</reference>
<evidence type="ECO:0000313" key="8">
    <source>
        <dbReference type="Proteomes" id="UP000504603"/>
    </source>
</evidence>
<dbReference type="Gene3D" id="1.10.10.60">
    <property type="entry name" value="Homeodomain-like"/>
    <property type="match status" value="2"/>
</dbReference>
<dbReference type="PROSITE" id="PS51294">
    <property type="entry name" value="HTH_MYB"/>
    <property type="match status" value="2"/>
</dbReference>
<evidence type="ECO:0000313" key="9">
    <source>
        <dbReference type="RefSeq" id="XP_022134100.1"/>
    </source>
</evidence>
<keyword evidence="3" id="KW-0804">Transcription</keyword>
<dbReference type="InterPro" id="IPR050560">
    <property type="entry name" value="MYB_TF"/>
</dbReference>
<gene>
    <name evidence="9" type="primary">LOC111006456</name>
</gene>
<dbReference type="InterPro" id="IPR001005">
    <property type="entry name" value="SANT/Myb"/>
</dbReference>
<dbReference type="CDD" id="cd00167">
    <property type="entry name" value="SANT"/>
    <property type="match status" value="2"/>
</dbReference>
<sequence length="439" mass="48968">MEFDSNFKDDLPLLSSFFSDKTDSKLKLDIDVDSGGGDDGGEFLGMELPSSSSSKGLFHSLQVHHYDHHHQNHQYLHHFPINGSDSINPQHHNFSIDGSLQSLISGMNMPASSQSCNFDPNFQPNFLGNEFSKDHTFENGAKFMHGLLGSGAVWTNFPGNFLPQISQLPNSNNNNSIIHQAALGSASMFLDHEASCITADSSGFNDQNKKKKRVLQIRKENKPPKKLPNIIKGQWTPQEDRLLVQLVDQYGIKKWSQIAKMLEGRVGKQCRERWHNHLRPDIRKDAWSEEEDRILIEAHKDIGNKWAEIARRLPGRTENTIKNHWNATKRRQNSKKLKGKLDNSDDSAASTASILQNYIKTVTAAAVGDRQQISDSLPQLVDSTPAAADGFCFGFGFGSGSGSGSESNMDLEMESLNLMQSDQMKSEMDLLDLICQGNL</sequence>
<dbReference type="KEGG" id="mcha:111006456"/>
<evidence type="ECO:0000256" key="1">
    <source>
        <dbReference type="ARBA" id="ARBA00004123"/>
    </source>
</evidence>
<dbReference type="PANTHER" id="PTHR45614">
    <property type="entry name" value="MYB PROTEIN-RELATED"/>
    <property type="match status" value="1"/>
</dbReference>
<evidence type="ECO:0000259" key="6">
    <source>
        <dbReference type="PROSITE" id="PS50090"/>
    </source>
</evidence>
<dbReference type="Proteomes" id="UP000504603">
    <property type="component" value="Unplaced"/>
</dbReference>
<dbReference type="InterPro" id="IPR009057">
    <property type="entry name" value="Homeodomain-like_sf"/>
</dbReference>